<evidence type="ECO:0000313" key="1">
    <source>
        <dbReference type="EMBL" id="KAJ7644680.1"/>
    </source>
</evidence>
<protein>
    <submittedName>
        <fullName evidence="1">Uncharacterized protein</fullName>
    </submittedName>
</protein>
<proteinExistence type="predicted"/>
<name>A0AAD7CCE6_9AGAR</name>
<comment type="caution">
    <text evidence="1">The sequence shown here is derived from an EMBL/GenBank/DDBJ whole genome shotgun (WGS) entry which is preliminary data.</text>
</comment>
<dbReference type="EMBL" id="JARKIF010000003">
    <property type="protein sequence ID" value="KAJ7644680.1"/>
    <property type="molecule type" value="Genomic_DNA"/>
</dbReference>
<keyword evidence="2" id="KW-1185">Reference proteome</keyword>
<sequence length="231" mass="25619">MSPGLVALSKFPGLRSLKLHGWGQVDYESESESESTSTVQALDILPRLELTEYVGAPELLPWFLAKPTLVRLVTHPCTSAYLASQLCGGSTSITSLYARLRDLDLGSLRSICTSLPGLLDLRIEVSSPMTIATNFFFALVQADTPVLPTELQRLAISWDFTGSESRNSESPSPPPNYQAMRGRYPALRKLWLDGEEFLFRFAGGNFEEVDYVSGGVELSRIRDRFSSFWEG</sequence>
<dbReference type="AlphaFoldDB" id="A0AAD7CCE6"/>
<dbReference type="Proteomes" id="UP001221142">
    <property type="component" value="Unassembled WGS sequence"/>
</dbReference>
<gene>
    <name evidence="1" type="ORF">FB45DRAFT_298697</name>
</gene>
<evidence type="ECO:0000313" key="2">
    <source>
        <dbReference type="Proteomes" id="UP001221142"/>
    </source>
</evidence>
<reference evidence="1" key="1">
    <citation type="submission" date="2023-03" db="EMBL/GenBank/DDBJ databases">
        <title>Massive genome expansion in bonnet fungi (Mycena s.s.) driven by repeated elements and novel gene families across ecological guilds.</title>
        <authorList>
            <consortium name="Lawrence Berkeley National Laboratory"/>
            <person name="Harder C.B."/>
            <person name="Miyauchi S."/>
            <person name="Viragh M."/>
            <person name="Kuo A."/>
            <person name="Thoen E."/>
            <person name="Andreopoulos B."/>
            <person name="Lu D."/>
            <person name="Skrede I."/>
            <person name="Drula E."/>
            <person name="Henrissat B."/>
            <person name="Morin E."/>
            <person name="Kohler A."/>
            <person name="Barry K."/>
            <person name="LaButti K."/>
            <person name="Morin E."/>
            <person name="Salamov A."/>
            <person name="Lipzen A."/>
            <person name="Mereny Z."/>
            <person name="Hegedus B."/>
            <person name="Baldrian P."/>
            <person name="Stursova M."/>
            <person name="Weitz H."/>
            <person name="Taylor A."/>
            <person name="Grigoriev I.V."/>
            <person name="Nagy L.G."/>
            <person name="Martin F."/>
            <person name="Kauserud H."/>
        </authorList>
    </citation>
    <scope>NUCLEOTIDE SEQUENCE</scope>
    <source>
        <strain evidence="1">9284</strain>
    </source>
</reference>
<organism evidence="1 2">
    <name type="scientific">Roridomyces roridus</name>
    <dbReference type="NCBI Taxonomy" id="1738132"/>
    <lineage>
        <taxon>Eukaryota</taxon>
        <taxon>Fungi</taxon>
        <taxon>Dikarya</taxon>
        <taxon>Basidiomycota</taxon>
        <taxon>Agaricomycotina</taxon>
        <taxon>Agaricomycetes</taxon>
        <taxon>Agaricomycetidae</taxon>
        <taxon>Agaricales</taxon>
        <taxon>Marasmiineae</taxon>
        <taxon>Mycenaceae</taxon>
        <taxon>Roridomyces</taxon>
    </lineage>
</organism>
<accession>A0AAD7CCE6</accession>